<dbReference type="KEGG" id="cak:Caul_2635"/>
<dbReference type="InterPro" id="IPR013589">
    <property type="entry name" value="Bac_transglu_N"/>
</dbReference>
<dbReference type="HOGENOM" id="CLU_008973_2_0_5"/>
<dbReference type="Gene3D" id="3.10.620.30">
    <property type="match status" value="1"/>
</dbReference>
<dbReference type="PANTHER" id="PTHR33490">
    <property type="entry name" value="BLR5614 PROTEIN-RELATED"/>
    <property type="match status" value="1"/>
</dbReference>
<protein>
    <submittedName>
        <fullName evidence="2">Transglutaminase domain protein</fullName>
    </submittedName>
</protein>
<gene>
    <name evidence="2" type="ordered locus">Caul_2635</name>
</gene>
<organism evidence="2">
    <name type="scientific">Caulobacter sp. (strain K31)</name>
    <dbReference type="NCBI Taxonomy" id="366602"/>
    <lineage>
        <taxon>Bacteria</taxon>
        <taxon>Pseudomonadati</taxon>
        <taxon>Pseudomonadota</taxon>
        <taxon>Alphaproteobacteria</taxon>
        <taxon>Caulobacterales</taxon>
        <taxon>Caulobacteraceae</taxon>
        <taxon>Caulobacter</taxon>
    </lineage>
</organism>
<dbReference type="STRING" id="366602.Caul_2635"/>
<dbReference type="SMART" id="SM00460">
    <property type="entry name" value="TGc"/>
    <property type="match status" value="1"/>
</dbReference>
<dbReference type="EMBL" id="CP000927">
    <property type="protein sequence ID" value="ABZ71762.1"/>
    <property type="molecule type" value="Genomic_DNA"/>
</dbReference>
<name>B0SXH7_CAUSK</name>
<sequence>MPVLSVRHLTRYQYRNPVAFGDHRMMFRPREGCDQRVLSSSLVISPTPTQMRYVQDVFGNWVGIARFHGRASELSFESQIVLDHTPLPAFGDQPGDIDVHAHGQPIAYASEDLPDLMQSIELQHDDPGGVVAAWAQRFVRRSGSTSLQHLLAEMTQAIYADLKYGKRLEHGVQTPLTTLETKSGTCRDFAVLMIEAVRSLGLAAQFVSGYIHSPSRKLEPEVRTGGGHTHAWLRVYLPSCGWVEFDPTNGIVGNTDLIRVAVVRDPRQAAPLHGTWAGFPTDYLGMEVEVDVTSLEADYAHLGAPLAMAVG</sequence>
<dbReference type="SUPFAM" id="SSF54001">
    <property type="entry name" value="Cysteine proteinases"/>
    <property type="match status" value="1"/>
</dbReference>
<feature type="domain" description="Transglutaminase-like" evidence="1">
    <location>
        <begin position="178"/>
        <end position="249"/>
    </location>
</feature>
<proteinExistence type="predicted"/>
<dbReference type="OrthoDB" id="9804023at2"/>
<evidence type="ECO:0000259" key="1">
    <source>
        <dbReference type="SMART" id="SM00460"/>
    </source>
</evidence>
<reference evidence="2" key="1">
    <citation type="submission" date="2008-01" db="EMBL/GenBank/DDBJ databases">
        <title>Complete sequence of chromosome of Caulobacter sp. K31.</title>
        <authorList>
            <consortium name="US DOE Joint Genome Institute"/>
            <person name="Copeland A."/>
            <person name="Lucas S."/>
            <person name="Lapidus A."/>
            <person name="Barry K."/>
            <person name="Glavina del Rio T."/>
            <person name="Dalin E."/>
            <person name="Tice H."/>
            <person name="Pitluck S."/>
            <person name="Bruce D."/>
            <person name="Goodwin L."/>
            <person name="Thompson L.S."/>
            <person name="Brettin T."/>
            <person name="Detter J.C."/>
            <person name="Han C."/>
            <person name="Schmutz J."/>
            <person name="Larimer F."/>
            <person name="Land M."/>
            <person name="Hauser L."/>
            <person name="Kyrpides N."/>
            <person name="Kim E."/>
            <person name="Stephens C."/>
            <person name="Richardson P."/>
        </authorList>
    </citation>
    <scope>NUCLEOTIDE SEQUENCE [LARGE SCALE GENOMIC DNA]</scope>
    <source>
        <strain evidence="2">K31</strain>
    </source>
</reference>
<dbReference type="PANTHER" id="PTHR33490:SF1">
    <property type="entry name" value="SLL1233 PROTEIN"/>
    <property type="match status" value="1"/>
</dbReference>
<dbReference type="eggNOG" id="COG1305">
    <property type="taxonomic scope" value="Bacteria"/>
</dbReference>
<dbReference type="InterPro" id="IPR038765">
    <property type="entry name" value="Papain-like_cys_pep_sf"/>
</dbReference>
<dbReference type="AlphaFoldDB" id="B0SXH7"/>
<dbReference type="InterPro" id="IPR002931">
    <property type="entry name" value="Transglutaminase-like"/>
</dbReference>
<dbReference type="Pfam" id="PF08379">
    <property type="entry name" value="Bact_transglu_N"/>
    <property type="match status" value="1"/>
</dbReference>
<accession>B0SXH7</accession>
<dbReference type="Pfam" id="PF01841">
    <property type="entry name" value="Transglut_core"/>
    <property type="match status" value="1"/>
</dbReference>
<evidence type="ECO:0000313" key="2">
    <source>
        <dbReference type="EMBL" id="ABZ71762.1"/>
    </source>
</evidence>